<dbReference type="EMBL" id="LXQA010704644">
    <property type="protein sequence ID" value="MCI66890.1"/>
    <property type="molecule type" value="Genomic_DNA"/>
</dbReference>
<accession>A0A392U317</accession>
<evidence type="ECO:0000256" key="1">
    <source>
        <dbReference type="SAM" id="SignalP"/>
    </source>
</evidence>
<evidence type="ECO:0000313" key="2">
    <source>
        <dbReference type="EMBL" id="MCI66890.1"/>
    </source>
</evidence>
<dbReference type="AlphaFoldDB" id="A0A392U317"/>
<sequence>MMISIVNLFSFVIRISQGIGVVMSGNELCTGTAETETNISAVILSVSMLAIETTSTSTAGVDIVGVSSSISSN</sequence>
<feature type="chain" id="PRO_5017291030" description="Secreted protein" evidence="1">
    <location>
        <begin position="19"/>
        <end position="73"/>
    </location>
</feature>
<feature type="non-terminal residue" evidence="2">
    <location>
        <position position="73"/>
    </location>
</feature>
<dbReference type="Proteomes" id="UP000265520">
    <property type="component" value="Unassembled WGS sequence"/>
</dbReference>
<protein>
    <recommendedName>
        <fullName evidence="4">Secreted protein</fullName>
    </recommendedName>
</protein>
<feature type="signal peptide" evidence="1">
    <location>
        <begin position="1"/>
        <end position="18"/>
    </location>
</feature>
<proteinExistence type="predicted"/>
<name>A0A392U317_9FABA</name>
<reference evidence="2 3" key="1">
    <citation type="journal article" date="2018" name="Front. Plant Sci.">
        <title>Red Clover (Trifolium pratense) and Zigzag Clover (T. medium) - A Picture of Genomic Similarities and Differences.</title>
        <authorList>
            <person name="Dluhosova J."/>
            <person name="Istvanek J."/>
            <person name="Nedelnik J."/>
            <person name="Repkova J."/>
        </authorList>
    </citation>
    <scope>NUCLEOTIDE SEQUENCE [LARGE SCALE GENOMIC DNA]</scope>
    <source>
        <strain evidence="3">cv. 10/8</strain>
        <tissue evidence="2">Leaf</tissue>
    </source>
</reference>
<keyword evidence="1" id="KW-0732">Signal</keyword>
<evidence type="ECO:0008006" key="4">
    <source>
        <dbReference type="Google" id="ProtNLM"/>
    </source>
</evidence>
<keyword evidence="3" id="KW-1185">Reference proteome</keyword>
<evidence type="ECO:0000313" key="3">
    <source>
        <dbReference type="Proteomes" id="UP000265520"/>
    </source>
</evidence>
<comment type="caution">
    <text evidence="2">The sequence shown here is derived from an EMBL/GenBank/DDBJ whole genome shotgun (WGS) entry which is preliminary data.</text>
</comment>
<organism evidence="2 3">
    <name type="scientific">Trifolium medium</name>
    <dbReference type="NCBI Taxonomy" id="97028"/>
    <lineage>
        <taxon>Eukaryota</taxon>
        <taxon>Viridiplantae</taxon>
        <taxon>Streptophyta</taxon>
        <taxon>Embryophyta</taxon>
        <taxon>Tracheophyta</taxon>
        <taxon>Spermatophyta</taxon>
        <taxon>Magnoliopsida</taxon>
        <taxon>eudicotyledons</taxon>
        <taxon>Gunneridae</taxon>
        <taxon>Pentapetalae</taxon>
        <taxon>rosids</taxon>
        <taxon>fabids</taxon>
        <taxon>Fabales</taxon>
        <taxon>Fabaceae</taxon>
        <taxon>Papilionoideae</taxon>
        <taxon>50 kb inversion clade</taxon>
        <taxon>NPAAA clade</taxon>
        <taxon>Hologalegina</taxon>
        <taxon>IRL clade</taxon>
        <taxon>Trifolieae</taxon>
        <taxon>Trifolium</taxon>
    </lineage>
</organism>